<evidence type="ECO:0000313" key="9">
    <source>
        <dbReference type="Proteomes" id="UP001060164"/>
    </source>
</evidence>
<evidence type="ECO:0000256" key="5">
    <source>
        <dbReference type="ARBA" id="ARBA00022989"/>
    </source>
</evidence>
<keyword evidence="6 7" id="KW-0472">Membrane</keyword>
<name>A0ABY5VFD0_9FIRM</name>
<sequence>MIREKRFYKTFATLTLSLALQNLLTYSVNLMDNVMLGAYSETALSGAALCNQFQFLLQMLVMGAAEGVVVLGSQYWGKKDFRPIPHIIGVALRYGVGMAAVMFLAVLCFPAQVLGLLTSDTAVITEGVKYLQIICFTYLIFTATNVLTASLRAIGIVKIGYIISASTLCINVVLNYCLIYGSFGFPRLGIRGAAIATLVSRCVELLIVIWYLKYKEKQLKLTLKKLVMIDKSYYKDYRRVALPVLLNQAQWGIAQMVQTGILGHMGAAAIAANSIATIVYQIISVIAYGSTSASSVLVGKTIGEGRRDKLRQMVHTMEALFIGIGIVTGVVIYLVRNPVLMLYNISEEAHNLALQFIIVMSVTTVGTSFQLPCDNGIIRGGGDTAFSMKMNLISMWLIIVPFSALAAFVFHWPPVVVFFLLKWDQIYKIIPVTIRLHSWKWVKEVTRSDSEVLSEAEEMTA</sequence>
<dbReference type="NCBIfam" id="TIGR00797">
    <property type="entry name" value="matE"/>
    <property type="match status" value="1"/>
</dbReference>
<keyword evidence="5 7" id="KW-1133">Transmembrane helix</keyword>
<evidence type="ECO:0000256" key="7">
    <source>
        <dbReference type="SAM" id="Phobius"/>
    </source>
</evidence>
<keyword evidence="3" id="KW-1003">Cell membrane</keyword>
<dbReference type="InterPro" id="IPR002528">
    <property type="entry name" value="MATE_fam"/>
</dbReference>
<dbReference type="Proteomes" id="UP001060164">
    <property type="component" value="Chromosome"/>
</dbReference>
<dbReference type="Pfam" id="PF01554">
    <property type="entry name" value="MatE"/>
    <property type="match status" value="2"/>
</dbReference>
<evidence type="ECO:0000256" key="3">
    <source>
        <dbReference type="ARBA" id="ARBA00022475"/>
    </source>
</evidence>
<feature type="transmembrane region" description="Helical" evidence="7">
    <location>
        <begin position="278"/>
        <end position="298"/>
    </location>
</feature>
<feature type="transmembrane region" description="Helical" evidence="7">
    <location>
        <begin position="96"/>
        <end position="118"/>
    </location>
</feature>
<feature type="transmembrane region" description="Helical" evidence="7">
    <location>
        <begin position="352"/>
        <end position="371"/>
    </location>
</feature>
<keyword evidence="2" id="KW-0813">Transport</keyword>
<feature type="transmembrane region" description="Helical" evidence="7">
    <location>
        <begin position="319"/>
        <end position="340"/>
    </location>
</feature>
<feature type="transmembrane region" description="Helical" evidence="7">
    <location>
        <begin position="159"/>
        <end position="183"/>
    </location>
</feature>
<evidence type="ECO:0000256" key="2">
    <source>
        <dbReference type="ARBA" id="ARBA00022448"/>
    </source>
</evidence>
<dbReference type="InterPro" id="IPR047135">
    <property type="entry name" value="YsiQ"/>
</dbReference>
<feature type="transmembrane region" description="Helical" evidence="7">
    <location>
        <begin position="55"/>
        <end position="76"/>
    </location>
</feature>
<evidence type="ECO:0000256" key="6">
    <source>
        <dbReference type="ARBA" id="ARBA00023136"/>
    </source>
</evidence>
<protein>
    <submittedName>
        <fullName evidence="8">MATE family efflux transporter</fullName>
    </submittedName>
</protein>
<proteinExistence type="predicted"/>
<evidence type="ECO:0000256" key="1">
    <source>
        <dbReference type="ARBA" id="ARBA00004651"/>
    </source>
</evidence>
<keyword evidence="4 7" id="KW-0812">Transmembrane</keyword>
<dbReference type="PANTHER" id="PTHR42925:SF2">
    <property type="entry name" value="NA+ DRIVEN MULTIDRUG EFFLUX PUMP"/>
    <property type="match status" value="1"/>
</dbReference>
<dbReference type="PANTHER" id="PTHR42925">
    <property type="entry name" value="MULTIDRUG AND TOXIN EFFLUX PROTEIN MATE FAMILY"/>
    <property type="match status" value="1"/>
</dbReference>
<gene>
    <name evidence="8" type="ORF">NQ502_14600</name>
</gene>
<feature type="transmembrane region" description="Helical" evidence="7">
    <location>
        <begin position="251"/>
        <end position="272"/>
    </location>
</feature>
<reference evidence="8" key="1">
    <citation type="journal article" date="2022" name="Cell">
        <title>Design, construction, and in vivo augmentation of a complex gut microbiome.</title>
        <authorList>
            <person name="Cheng A.G."/>
            <person name="Ho P.Y."/>
            <person name="Aranda-Diaz A."/>
            <person name="Jain S."/>
            <person name="Yu F.B."/>
            <person name="Meng X."/>
            <person name="Wang M."/>
            <person name="Iakiviak M."/>
            <person name="Nagashima K."/>
            <person name="Zhao A."/>
            <person name="Murugkar P."/>
            <person name="Patil A."/>
            <person name="Atabakhsh K."/>
            <person name="Weakley A."/>
            <person name="Yan J."/>
            <person name="Brumbaugh A.R."/>
            <person name="Higginbottom S."/>
            <person name="Dimas A."/>
            <person name="Shiver A.L."/>
            <person name="Deutschbauer A."/>
            <person name="Neff N."/>
            <person name="Sonnenburg J.L."/>
            <person name="Huang K.C."/>
            <person name="Fischbach M.A."/>
        </authorList>
    </citation>
    <scope>NUCLEOTIDE SEQUENCE</scope>
    <source>
        <strain evidence="8">DSM 19829</strain>
    </source>
</reference>
<feature type="transmembrane region" description="Helical" evidence="7">
    <location>
        <begin position="189"/>
        <end position="212"/>
    </location>
</feature>
<evidence type="ECO:0000256" key="4">
    <source>
        <dbReference type="ARBA" id="ARBA00022692"/>
    </source>
</evidence>
<dbReference type="EMBL" id="CP102290">
    <property type="protein sequence ID" value="UWP58595.1"/>
    <property type="molecule type" value="Genomic_DNA"/>
</dbReference>
<evidence type="ECO:0000313" key="8">
    <source>
        <dbReference type="EMBL" id="UWP58595.1"/>
    </source>
</evidence>
<organism evidence="8 9">
    <name type="scientific">Ruminococcus gauvreauii</name>
    <dbReference type="NCBI Taxonomy" id="438033"/>
    <lineage>
        <taxon>Bacteria</taxon>
        <taxon>Bacillati</taxon>
        <taxon>Bacillota</taxon>
        <taxon>Clostridia</taxon>
        <taxon>Eubacteriales</taxon>
        <taxon>Oscillospiraceae</taxon>
        <taxon>Ruminococcus</taxon>
    </lineage>
</organism>
<accession>A0ABY5VFD0</accession>
<comment type="subcellular location">
    <subcellularLocation>
        <location evidence="1">Cell membrane</location>
        <topology evidence="1">Multi-pass membrane protein</topology>
    </subcellularLocation>
</comment>
<dbReference type="InterPro" id="IPR048279">
    <property type="entry name" value="MdtK-like"/>
</dbReference>
<dbReference type="RefSeq" id="WP_044983399.1">
    <property type="nucleotide sequence ID" value="NZ_CABLBR010000023.1"/>
</dbReference>
<dbReference type="PIRSF" id="PIRSF006603">
    <property type="entry name" value="DinF"/>
    <property type="match status" value="1"/>
</dbReference>
<feature type="transmembrane region" description="Helical" evidence="7">
    <location>
        <begin position="130"/>
        <end position="147"/>
    </location>
</feature>
<keyword evidence="9" id="KW-1185">Reference proteome</keyword>
<feature type="transmembrane region" description="Helical" evidence="7">
    <location>
        <begin position="392"/>
        <end position="412"/>
    </location>
</feature>